<dbReference type="Proteomes" id="UP000887560">
    <property type="component" value="Unplaced"/>
</dbReference>
<keyword evidence="1" id="KW-1185">Reference proteome</keyword>
<name>A0A915NXK9_9BILA</name>
<organism evidence="1 2">
    <name type="scientific">Meloidogyne floridensis</name>
    <dbReference type="NCBI Taxonomy" id="298350"/>
    <lineage>
        <taxon>Eukaryota</taxon>
        <taxon>Metazoa</taxon>
        <taxon>Ecdysozoa</taxon>
        <taxon>Nematoda</taxon>
        <taxon>Chromadorea</taxon>
        <taxon>Rhabditida</taxon>
        <taxon>Tylenchina</taxon>
        <taxon>Tylenchomorpha</taxon>
        <taxon>Tylenchoidea</taxon>
        <taxon>Meloidogynidae</taxon>
        <taxon>Meloidogyninae</taxon>
        <taxon>Meloidogyne</taxon>
    </lineage>
</organism>
<dbReference type="AlphaFoldDB" id="A0A915NXK9"/>
<evidence type="ECO:0000313" key="1">
    <source>
        <dbReference type="Proteomes" id="UP000887560"/>
    </source>
</evidence>
<reference evidence="2" key="1">
    <citation type="submission" date="2022-11" db="UniProtKB">
        <authorList>
            <consortium name="WormBaseParasite"/>
        </authorList>
    </citation>
    <scope>IDENTIFICATION</scope>
</reference>
<dbReference type="WBParaSite" id="scf7180000422439.g8971">
    <property type="protein sequence ID" value="scf7180000422439.g8971"/>
    <property type="gene ID" value="scf7180000422439.g8971"/>
</dbReference>
<evidence type="ECO:0000313" key="2">
    <source>
        <dbReference type="WBParaSite" id="scf7180000422439.g8971"/>
    </source>
</evidence>
<protein>
    <submittedName>
        <fullName evidence="2">Uncharacterized protein</fullName>
    </submittedName>
</protein>
<sequence length="181" mass="20368">MDSILIDNFDNSSETEFVDCNNINHNGFDSLLNGLDPNLGMLADNDLEQFLGSSVSSPLNFDLDDLYGRVEEEQNWQQKYTSQDHDHCYFEMPSFCGSPDSGLSSNVTSNESSGYSTLTLNPNLDVPVDLQLKEQSKSAFYVDTDGTLMEYTEYQSETINNLPNNVIESLNQNSKQNKQFN</sequence>
<proteinExistence type="predicted"/>
<accession>A0A915NXK9</accession>